<evidence type="ECO:0000259" key="2">
    <source>
        <dbReference type="Pfam" id="PF14291"/>
    </source>
</evidence>
<dbReference type="AlphaFoldDB" id="A0A668A6C7"/>
<evidence type="ECO:0000313" key="3">
    <source>
        <dbReference type="Ensembl" id="ENSMMDP00005048902.1"/>
    </source>
</evidence>
<keyword evidence="4" id="KW-1185">Reference proteome</keyword>
<organism evidence="3 4">
    <name type="scientific">Myripristis murdjan</name>
    <name type="common">pinecone soldierfish</name>
    <dbReference type="NCBI Taxonomy" id="586833"/>
    <lineage>
        <taxon>Eukaryota</taxon>
        <taxon>Metazoa</taxon>
        <taxon>Chordata</taxon>
        <taxon>Craniata</taxon>
        <taxon>Vertebrata</taxon>
        <taxon>Euteleostomi</taxon>
        <taxon>Actinopterygii</taxon>
        <taxon>Neopterygii</taxon>
        <taxon>Teleostei</taxon>
        <taxon>Neoteleostei</taxon>
        <taxon>Acanthomorphata</taxon>
        <taxon>Holocentriformes</taxon>
        <taxon>Holocentridae</taxon>
        <taxon>Myripristis</taxon>
    </lineage>
</organism>
<dbReference type="SUPFAM" id="SSF53098">
    <property type="entry name" value="Ribonuclease H-like"/>
    <property type="match status" value="1"/>
</dbReference>
<dbReference type="GO" id="GO:0046983">
    <property type="term" value="F:protein dimerization activity"/>
    <property type="evidence" value="ECO:0007669"/>
    <property type="project" value="InterPro"/>
</dbReference>
<reference evidence="3" key="1">
    <citation type="submission" date="2019-06" db="EMBL/GenBank/DDBJ databases">
        <authorList>
            <consortium name="Wellcome Sanger Institute Data Sharing"/>
        </authorList>
    </citation>
    <scope>NUCLEOTIDE SEQUENCE [LARGE SCALE GENOMIC DNA]</scope>
</reference>
<proteinExistence type="predicted"/>
<dbReference type="InterPro" id="IPR008906">
    <property type="entry name" value="HATC_C_dom"/>
</dbReference>
<dbReference type="Ensembl" id="ENSMMDT00005049858.1">
    <property type="protein sequence ID" value="ENSMMDP00005048902.1"/>
    <property type="gene ID" value="ENSMMDG00005022237.1"/>
</dbReference>
<name>A0A668A6C7_9TELE</name>
<dbReference type="Proteomes" id="UP000472263">
    <property type="component" value="Chromosome 2"/>
</dbReference>
<evidence type="ECO:0000259" key="1">
    <source>
        <dbReference type="Pfam" id="PF05699"/>
    </source>
</evidence>
<feature type="domain" description="DUF4371" evidence="2">
    <location>
        <begin position="46"/>
        <end position="215"/>
    </location>
</feature>
<dbReference type="InParanoid" id="A0A668A6C7"/>
<dbReference type="InterPro" id="IPR025398">
    <property type="entry name" value="DUF4371"/>
</dbReference>
<reference evidence="3" key="3">
    <citation type="submission" date="2025-09" db="UniProtKB">
        <authorList>
            <consortium name="Ensembl"/>
        </authorList>
    </citation>
    <scope>IDENTIFICATION</scope>
</reference>
<accession>A0A668A6C7</accession>
<protein>
    <recommendedName>
        <fullName evidence="5">HAT C-terminal dimerisation domain-containing protein</fullName>
    </recommendedName>
</protein>
<dbReference type="Pfam" id="PF05699">
    <property type="entry name" value="Dimer_Tnp_hAT"/>
    <property type="match status" value="1"/>
</dbReference>
<dbReference type="Pfam" id="PF14291">
    <property type="entry name" value="DUF4371"/>
    <property type="match status" value="1"/>
</dbReference>
<dbReference type="PANTHER" id="PTHR45749">
    <property type="match status" value="1"/>
</dbReference>
<sequence>SAQKHTCRETHTTIPAKRSPNTIEHYFTNYQLQAANTHEIEGRREYLKRISAVTAFLGKQGIAFRGHNEGPDSTNKGNFMECIILLEQFDPFLQNHKPASCATYLSPSSHNEMIQSTSDVIISRIISEIKETKMYAIMVDEARDHHTEQLALCVRYVCPQGLVKKRFLGFSQFDAFDAKTITDTIEQQLEKHGIRHLTCVAQSYNGASVMSGAVRGVQARFREKHPEALYIHCYAHELNLILCSTCKAIPEARDFFDLLECLYSFFSTSLIHHQKLQEFQKQLEVGDRQLVQLSQTRWACQIESVNAILQNLPALIQTLGSISAPLAKGLESKLCRISTIYMLVMFQALLSVTQGLHKYLQKETVDLVQAIEYKTAVQTTLKSYKSNEKAHEIYEKTKALCDNLEIHSTETHRNKRKKMHDFVVETPCGTRPVLSNGDDLRERVFFPVLDRMLEELQKRFSGVGEKILTGIQACHPASEHFLNEEALKHLAQHYSIQIKPEEILVAKCFLDRKKKDIVPTIQNVFSLLDKDMFPSLKAIFQVSLTIPVTSCSCERSFSALRRLHTWLRNTMGQDRLSNLAIMSIEREMLAKVNHAEVIDRFAKLKPRRFSLTLPPSKH</sequence>
<evidence type="ECO:0000313" key="4">
    <source>
        <dbReference type="Proteomes" id="UP000472263"/>
    </source>
</evidence>
<reference evidence="3" key="2">
    <citation type="submission" date="2025-08" db="UniProtKB">
        <authorList>
            <consortium name="Ensembl"/>
        </authorList>
    </citation>
    <scope>IDENTIFICATION</scope>
</reference>
<dbReference type="GeneTree" id="ENSGT00940000164001"/>
<dbReference type="PANTHER" id="PTHR45749:SF21">
    <property type="entry name" value="DUF4371 DOMAIN-CONTAINING PROTEIN"/>
    <property type="match status" value="1"/>
</dbReference>
<evidence type="ECO:0008006" key="5">
    <source>
        <dbReference type="Google" id="ProtNLM"/>
    </source>
</evidence>
<feature type="domain" description="HAT C-terminal dimerisation" evidence="1">
    <location>
        <begin position="530"/>
        <end position="588"/>
    </location>
</feature>
<dbReference type="InterPro" id="IPR012337">
    <property type="entry name" value="RNaseH-like_sf"/>
</dbReference>